<dbReference type="InterPro" id="IPR036457">
    <property type="entry name" value="PPM-type-like_dom_sf"/>
</dbReference>
<feature type="domain" description="PPM-type phosphatase" evidence="2">
    <location>
        <begin position="37"/>
        <end position="270"/>
    </location>
</feature>
<dbReference type="STRING" id="388467.A19Y_0662"/>
<dbReference type="Gene3D" id="3.60.40.10">
    <property type="entry name" value="PPM-type phosphatase domain"/>
    <property type="match status" value="1"/>
</dbReference>
<proteinExistence type="predicted"/>
<dbReference type="HOGENOM" id="CLU_061394_0_0_3"/>
<dbReference type="AlphaFoldDB" id="A0A073CC21"/>
<dbReference type="PROSITE" id="PS51746">
    <property type="entry name" value="PPM_2"/>
    <property type="match status" value="1"/>
</dbReference>
<dbReference type="Proteomes" id="UP000027395">
    <property type="component" value="Chromosome"/>
</dbReference>
<keyword evidence="4" id="KW-1185">Reference proteome</keyword>
<sequence>MGQRMVDNKIYAPIQQIICRWLHSSNKSQVIEVEQEKVVLGSALGRRSENQDRVLFCRVRFEESRKPAFAVLVLCDGMGGMVSGGDCANLAISTFVASLVHSNTPTLIEKLGVAVRDANESVYAAYKGKGGSTLSAIICDQTDQWAAINVGDSRIYQVLNNGQMKQLSTDDTLENQLADLNLPSPPPEFRQLLQYIGMGKGIELREIELKPSSDVKWIVITSDGAHDIPKDIFQSIVAHAKTAKDTVTRLISLSEWLGGRDNSTVAVLPYDKNLLLHEEECSLGSLEIWGMPGKVELFSVKILPEAFQHNTLTKFEPETIQRQDDVKNQESLSAKKQPKRKKQKNIETPELTDEVSGSSNVEKTVPQVNIEFSEEF</sequence>
<feature type="region of interest" description="Disordered" evidence="1">
    <location>
        <begin position="318"/>
        <end position="376"/>
    </location>
</feature>
<reference evidence="3 4" key="1">
    <citation type="journal article" date="2014" name="Appl. Environ. Microbiol.">
        <title>Elucidation of insertion elements encoded on plasmids and in vitro construction of shuttle vectors from the toxic cyanobacterium Planktothrix.</title>
        <authorList>
            <person name="Christiansen G."/>
            <person name="Goesmann A."/>
            <person name="Kurmayer R."/>
        </authorList>
    </citation>
    <scope>NUCLEOTIDE SEQUENCE [LARGE SCALE GENOMIC DNA]</scope>
    <source>
        <strain evidence="3 4">NIVA-CYA 126/8</strain>
    </source>
</reference>
<dbReference type="PATRIC" id="fig|388467.6.peg.600"/>
<dbReference type="SMART" id="SM00332">
    <property type="entry name" value="PP2Cc"/>
    <property type="match status" value="1"/>
</dbReference>
<name>A0A073CC21_PLAA1</name>
<dbReference type="GO" id="GO:0004722">
    <property type="term" value="F:protein serine/threonine phosphatase activity"/>
    <property type="evidence" value="ECO:0007669"/>
    <property type="project" value="UniProtKB-EC"/>
</dbReference>
<evidence type="ECO:0000313" key="3">
    <source>
        <dbReference type="EMBL" id="KEI65834.1"/>
    </source>
</evidence>
<evidence type="ECO:0000313" key="4">
    <source>
        <dbReference type="Proteomes" id="UP000027395"/>
    </source>
</evidence>
<dbReference type="eggNOG" id="COG0631">
    <property type="taxonomic scope" value="Bacteria"/>
</dbReference>
<evidence type="ECO:0000256" key="1">
    <source>
        <dbReference type="SAM" id="MobiDB-lite"/>
    </source>
</evidence>
<dbReference type="SMART" id="SM00331">
    <property type="entry name" value="PP2C_SIG"/>
    <property type="match status" value="1"/>
</dbReference>
<dbReference type="EC" id="3.1.3.16" evidence="3"/>
<evidence type="ECO:0000259" key="2">
    <source>
        <dbReference type="PROSITE" id="PS51746"/>
    </source>
</evidence>
<dbReference type="InterPro" id="IPR001932">
    <property type="entry name" value="PPM-type_phosphatase-like_dom"/>
</dbReference>
<dbReference type="RefSeq" id="WP_016044756.1">
    <property type="nucleotide sequence ID" value="NZ_CM002803.1"/>
</dbReference>
<accession>A0A073CC21</accession>
<keyword evidence="3" id="KW-0378">Hydrolase</keyword>
<protein>
    <submittedName>
        <fullName evidence="3">Serine/threonine phosphatase</fullName>
        <ecNumber evidence="3">3.1.3.16</ecNumber>
    </submittedName>
</protein>
<feature type="compositionally biased region" description="Basic and acidic residues" evidence="1">
    <location>
        <begin position="318"/>
        <end position="328"/>
    </location>
</feature>
<dbReference type="EMBL" id="CM002803">
    <property type="protein sequence ID" value="KEI65834.1"/>
    <property type="molecule type" value="Genomic_DNA"/>
</dbReference>
<dbReference type="Pfam" id="PF13672">
    <property type="entry name" value="PP2C_2"/>
    <property type="match status" value="1"/>
</dbReference>
<dbReference type="SUPFAM" id="SSF81606">
    <property type="entry name" value="PP2C-like"/>
    <property type="match status" value="1"/>
</dbReference>
<gene>
    <name evidence="3" type="ORF">A19Y_0662</name>
</gene>
<organism evidence="3 4">
    <name type="scientific">Planktothrix agardhii (strain NIVA-CYA 126/8)</name>
    <dbReference type="NCBI Taxonomy" id="388467"/>
    <lineage>
        <taxon>Bacteria</taxon>
        <taxon>Bacillati</taxon>
        <taxon>Cyanobacteriota</taxon>
        <taxon>Cyanophyceae</taxon>
        <taxon>Oscillatoriophycideae</taxon>
        <taxon>Oscillatoriales</taxon>
        <taxon>Microcoleaceae</taxon>
        <taxon>Planktothrix</taxon>
    </lineage>
</organism>